<evidence type="ECO:0000313" key="10">
    <source>
        <dbReference type="Proteomes" id="UP001345219"/>
    </source>
</evidence>
<protein>
    <recommendedName>
        <fullName evidence="3">glucan endo-1,3-beta-D-glucosidase</fullName>
        <ecNumber evidence="3">3.2.1.39</ecNumber>
    </recommendedName>
</protein>
<keyword evidence="5 7" id="KW-0326">Glycosidase</keyword>
<feature type="signal peptide" evidence="8">
    <location>
        <begin position="1"/>
        <end position="26"/>
    </location>
</feature>
<accession>A0AAN7Q120</accession>
<dbReference type="InterPro" id="IPR017853">
    <property type="entry name" value="GH"/>
</dbReference>
<dbReference type="PROSITE" id="PS00587">
    <property type="entry name" value="GLYCOSYL_HYDROL_F17"/>
    <property type="match status" value="1"/>
</dbReference>
<dbReference type="Pfam" id="PF00332">
    <property type="entry name" value="Glyco_hydro_17"/>
    <property type="match status" value="1"/>
</dbReference>
<evidence type="ECO:0000313" key="9">
    <source>
        <dbReference type="EMBL" id="KAK4757368.1"/>
    </source>
</evidence>
<reference evidence="9 10" key="1">
    <citation type="journal article" date="2023" name="Hortic Res">
        <title>Pangenome of water caltrop reveals structural variations and asymmetric subgenome divergence after allopolyploidization.</title>
        <authorList>
            <person name="Zhang X."/>
            <person name="Chen Y."/>
            <person name="Wang L."/>
            <person name="Yuan Y."/>
            <person name="Fang M."/>
            <person name="Shi L."/>
            <person name="Lu R."/>
            <person name="Comes H.P."/>
            <person name="Ma Y."/>
            <person name="Chen Y."/>
            <person name="Huang G."/>
            <person name="Zhou Y."/>
            <person name="Zheng Z."/>
            <person name="Qiu Y."/>
        </authorList>
    </citation>
    <scope>NUCLEOTIDE SEQUENCE [LARGE SCALE GENOMIC DNA]</scope>
    <source>
        <tissue evidence="9">Roots</tissue>
    </source>
</reference>
<evidence type="ECO:0000256" key="7">
    <source>
        <dbReference type="RuleBase" id="RU004336"/>
    </source>
</evidence>
<comment type="similarity">
    <text evidence="2 6">Belongs to the glycosyl hydrolase 17 family.</text>
</comment>
<evidence type="ECO:0000256" key="2">
    <source>
        <dbReference type="ARBA" id="ARBA00008773"/>
    </source>
</evidence>
<dbReference type="GO" id="GO:0005975">
    <property type="term" value="P:carbohydrate metabolic process"/>
    <property type="evidence" value="ECO:0007669"/>
    <property type="project" value="InterPro"/>
</dbReference>
<dbReference type="GO" id="GO:0042973">
    <property type="term" value="F:glucan endo-1,3-beta-D-glucosidase activity"/>
    <property type="evidence" value="ECO:0007669"/>
    <property type="project" value="UniProtKB-EC"/>
</dbReference>
<dbReference type="FunFam" id="3.20.20.80:FF:000010">
    <property type="entry name" value="glucan endo-1,3-beta-glucosidase, basic"/>
    <property type="match status" value="1"/>
</dbReference>
<evidence type="ECO:0000256" key="8">
    <source>
        <dbReference type="SAM" id="SignalP"/>
    </source>
</evidence>
<dbReference type="Gene3D" id="3.20.20.80">
    <property type="entry name" value="Glycosidases"/>
    <property type="match status" value="1"/>
</dbReference>
<dbReference type="PANTHER" id="PTHR32227">
    <property type="entry name" value="GLUCAN ENDO-1,3-BETA-GLUCOSIDASE BG1-RELATED-RELATED"/>
    <property type="match status" value="1"/>
</dbReference>
<dbReference type="Proteomes" id="UP001345219">
    <property type="component" value="Chromosome 15"/>
</dbReference>
<keyword evidence="8" id="KW-0732">Signal</keyword>
<evidence type="ECO:0000256" key="4">
    <source>
        <dbReference type="ARBA" id="ARBA00022801"/>
    </source>
</evidence>
<sequence length="338" mass="37119">MAKSFLVPCFLLLGLLLMATMQAADAQIGVCYGMLGDNLPPVNDVINLYKQYNIQRMRLYSPNHDAFRALGGSNIEVLVDVNNDDLQGLASSQDQANTWVQNNIQNYGNVNFKYIAVGNEITASSNIAQYLVPAMRNIQTAINNAGLGGKIKVSTSITYAMIGVSYPPSAGAFSNAEAAVIDPILRFLLDNQAPLLINIYPYFAYRDNQASIGLDYSLFTSNSVVVSDGSYGYKNLFDAQLDAAYAALEKKNAASLRIVVSESGWPSDGDSGASVENARIYNNNLVQHVKSGTPRRPGGPTETYIFAMFDENQKNPEMEKHLGLFFPWKQLKYPMNFN</sequence>
<comment type="caution">
    <text evidence="9">The sequence shown here is derived from an EMBL/GenBank/DDBJ whole genome shotgun (WGS) entry which is preliminary data.</text>
</comment>
<dbReference type="EC" id="3.2.1.39" evidence="3"/>
<evidence type="ECO:0000256" key="6">
    <source>
        <dbReference type="RuleBase" id="RU004335"/>
    </source>
</evidence>
<organism evidence="9 10">
    <name type="scientific">Trapa incisa</name>
    <dbReference type="NCBI Taxonomy" id="236973"/>
    <lineage>
        <taxon>Eukaryota</taxon>
        <taxon>Viridiplantae</taxon>
        <taxon>Streptophyta</taxon>
        <taxon>Embryophyta</taxon>
        <taxon>Tracheophyta</taxon>
        <taxon>Spermatophyta</taxon>
        <taxon>Magnoliopsida</taxon>
        <taxon>eudicotyledons</taxon>
        <taxon>Gunneridae</taxon>
        <taxon>Pentapetalae</taxon>
        <taxon>rosids</taxon>
        <taxon>malvids</taxon>
        <taxon>Myrtales</taxon>
        <taxon>Lythraceae</taxon>
        <taxon>Trapa</taxon>
    </lineage>
</organism>
<dbReference type="AlphaFoldDB" id="A0AAN7Q120"/>
<feature type="chain" id="PRO_5042816502" description="glucan endo-1,3-beta-D-glucosidase" evidence="8">
    <location>
        <begin position="27"/>
        <end position="338"/>
    </location>
</feature>
<name>A0AAN7Q120_9MYRT</name>
<dbReference type="SUPFAM" id="SSF51445">
    <property type="entry name" value="(Trans)glycosidases"/>
    <property type="match status" value="1"/>
</dbReference>
<proteinExistence type="inferred from homology"/>
<comment type="catalytic activity">
    <reaction evidence="1">
        <text>Hydrolysis of (1-&gt;3)-beta-D-glucosidic linkages in (1-&gt;3)-beta-D-glucans.</text>
        <dbReference type="EC" id="3.2.1.39"/>
    </reaction>
</comment>
<evidence type="ECO:0000256" key="1">
    <source>
        <dbReference type="ARBA" id="ARBA00000382"/>
    </source>
</evidence>
<dbReference type="InterPro" id="IPR044965">
    <property type="entry name" value="Glyco_hydro_17_plant"/>
</dbReference>
<evidence type="ECO:0000256" key="5">
    <source>
        <dbReference type="ARBA" id="ARBA00023295"/>
    </source>
</evidence>
<dbReference type="InterPro" id="IPR000490">
    <property type="entry name" value="Glyco_hydro_17"/>
</dbReference>
<gene>
    <name evidence="9" type="ORF">SAY87_018669</name>
</gene>
<keyword evidence="4 7" id="KW-0378">Hydrolase</keyword>
<dbReference type="EMBL" id="JAXIOK010000012">
    <property type="protein sequence ID" value="KAK4757368.1"/>
    <property type="molecule type" value="Genomic_DNA"/>
</dbReference>
<evidence type="ECO:0000256" key="3">
    <source>
        <dbReference type="ARBA" id="ARBA00012780"/>
    </source>
</evidence>
<keyword evidence="10" id="KW-1185">Reference proteome</keyword>